<sequence length="130" mass="14428">MTVFGHSGGGGFLTGKQVFPVDYEAEVSQRLLEASHCNDLKSAFECIADPFIDINFVGAVCLKVRRTEVLCRDESANEVRVEYEEFKSDVTALFLAVHVGNVTLVRKLLVTILTLIARLYQSDHCRSSSD</sequence>
<dbReference type="EMBL" id="GHES01043333">
    <property type="protein sequence ID" value="MPA73892.1"/>
    <property type="molecule type" value="Transcribed_RNA"/>
</dbReference>
<accession>A0A5B7BY47</accession>
<gene>
    <name evidence="1" type="ORF">Din_043333</name>
</gene>
<dbReference type="AlphaFoldDB" id="A0A5B7BY47"/>
<protein>
    <submittedName>
        <fullName evidence="1">Uncharacterized protein</fullName>
    </submittedName>
</protein>
<proteinExistence type="predicted"/>
<name>A0A5B7BY47_DAVIN</name>
<reference evidence="1" key="1">
    <citation type="submission" date="2019-08" db="EMBL/GenBank/DDBJ databases">
        <title>Reference gene set and small RNA set construction with multiple tissues from Davidia involucrata Baill.</title>
        <authorList>
            <person name="Yang H."/>
            <person name="Zhou C."/>
            <person name="Li G."/>
            <person name="Wang J."/>
            <person name="Gao P."/>
            <person name="Wang M."/>
            <person name="Wang R."/>
            <person name="Zhao Y."/>
        </authorList>
    </citation>
    <scope>NUCLEOTIDE SEQUENCE</scope>
    <source>
        <tissue evidence="1">Mixed with DoveR01_LX</tissue>
    </source>
</reference>
<organism evidence="1">
    <name type="scientific">Davidia involucrata</name>
    <name type="common">Dove tree</name>
    <dbReference type="NCBI Taxonomy" id="16924"/>
    <lineage>
        <taxon>Eukaryota</taxon>
        <taxon>Viridiplantae</taxon>
        <taxon>Streptophyta</taxon>
        <taxon>Embryophyta</taxon>
        <taxon>Tracheophyta</taxon>
        <taxon>Spermatophyta</taxon>
        <taxon>Magnoliopsida</taxon>
        <taxon>eudicotyledons</taxon>
        <taxon>Gunneridae</taxon>
        <taxon>Pentapetalae</taxon>
        <taxon>asterids</taxon>
        <taxon>Cornales</taxon>
        <taxon>Nyssaceae</taxon>
        <taxon>Davidia</taxon>
    </lineage>
</organism>
<evidence type="ECO:0000313" key="1">
    <source>
        <dbReference type="EMBL" id="MPA73892.1"/>
    </source>
</evidence>